<evidence type="ECO:0000256" key="1">
    <source>
        <dbReference type="SAM" id="MobiDB-lite"/>
    </source>
</evidence>
<feature type="non-terminal residue" evidence="2">
    <location>
        <position position="1"/>
    </location>
</feature>
<feature type="non-terminal residue" evidence="2">
    <location>
        <position position="58"/>
    </location>
</feature>
<evidence type="ECO:0000313" key="2">
    <source>
        <dbReference type="PIR" id="S23125"/>
    </source>
</evidence>
<reference evidence="2" key="1">
    <citation type="journal article" date="1992" name="Biochem. J.">
        <title>N-terminal sequence of proteoglycan fragments isolated from medium of interleukin-1-treated articular-cartilage cultures. Putative site(s) of enzymic cleavage.</title>
        <authorList>
            <person name="Loulakis P."/>
            <person name="Shrikhande A."/>
            <person name="Davis G."/>
            <person name="Maniglia C.A."/>
        </authorList>
    </citation>
    <scope>PROTEIN SEQUENCE</scope>
</reference>
<keyword id="KW-0903">Direct protein sequencing</keyword>
<name>Q7M381_BOVIN</name>
<dbReference type="AlphaFoldDB" id="Q7M381"/>
<dbReference type="PIR" id="S23125">
    <property type="entry name" value="S23125"/>
</dbReference>
<proteinExistence type="evidence at protein level"/>
<feature type="region of interest" description="Disordered" evidence="1">
    <location>
        <begin position="39"/>
        <end position="58"/>
    </location>
</feature>
<accession>Q7M381</accession>
<organism evidence="2">
    <name type="scientific">Bos taurus</name>
    <name type="common">Bovine</name>
    <dbReference type="NCBI Taxonomy" id="9913"/>
    <lineage>
        <taxon>Eukaryota</taxon>
        <taxon>Metazoa</taxon>
        <taxon>Chordata</taxon>
        <taxon>Craniata</taxon>
        <taxon>Vertebrata</taxon>
        <taxon>Euteleostomi</taxon>
        <taxon>Mammalia</taxon>
        <taxon>Eutheria</taxon>
        <taxon>Laurasiatheria</taxon>
        <taxon>Artiodactyla</taxon>
        <taxon>Ruminantia</taxon>
        <taxon>Pecora</taxon>
        <taxon>Bovidae</taxon>
        <taxon>Bovinae</taxon>
        <taxon>Bos</taxon>
    </lineage>
</organism>
<protein>
    <submittedName>
        <fullName evidence="2">Aggrecan</fullName>
    </submittedName>
</protein>
<sequence>ARGSVILAKPDFEVPAGLGVELLPGEAGEGPSGILELGAPSAPDMLGQRPPVYPQLFE</sequence>